<gene>
    <name evidence="1" type="ORF">JJB74_21740</name>
</gene>
<protein>
    <submittedName>
        <fullName evidence="1">Uncharacterized protein</fullName>
    </submittedName>
</protein>
<dbReference type="AlphaFoldDB" id="A0A934SX39"/>
<accession>A0A934SX39</accession>
<dbReference type="RefSeq" id="WP_200595405.1">
    <property type="nucleotide sequence ID" value="NZ_JAEPBG010000011.1"/>
</dbReference>
<proteinExistence type="predicted"/>
<keyword evidence="2" id="KW-1185">Reference proteome</keyword>
<organism evidence="1 2">
    <name type="scientific">Noviherbaspirillum pedocola</name>
    <dbReference type="NCBI Taxonomy" id="2801341"/>
    <lineage>
        <taxon>Bacteria</taxon>
        <taxon>Pseudomonadati</taxon>
        <taxon>Pseudomonadota</taxon>
        <taxon>Betaproteobacteria</taxon>
        <taxon>Burkholderiales</taxon>
        <taxon>Oxalobacteraceae</taxon>
        <taxon>Noviherbaspirillum</taxon>
    </lineage>
</organism>
<dbReference type="EMBL" id="JAEPBG010000011">
    <property type="protein sequence ID" value="MBK4737254.1"/>
    <property type="molecule type" value="Genomic_DNA"/>
</dbReference>
<evidence type="ECO:0000313" key="1">
    <source>
        <dbReference type="EMBL" id="MBK4737254.1"/>
    </source>
</evidence>
<dbReference type="Proteomes" id="UP000622890">
    <property type="component" value="Unassembled WGS sequence"/>
</dbReference>
<sequence length="181" mass="19850">MITEQAKAGFEQLLVSALKSRLPLSCEDTCEITPVTANDSIATSANTVVVLTISGIRFRLLFFLEVEEKEDIRFYYAANGQSEAFKEAFLEVSNLCCGLLSQGLQAHFPDLGMSTPYILRNGCLAHLTSLKQGYLTKHAVTINGSMQMLATICVCEYADIDFMLSLATAEVEVDSGELELF</sequence>
<evidence type="ECO:0000313" key="2">
    <source>
        <dbReference type="Proteomes" id="UP000622890"/>
    </source>
</evidence>
<name>A0A934SX39_9BURK</name>
<comment type="caution">
    <text evidence="1">The sequence shown here is derived from an EMBL/GenBank/DDBJ whole genome shotgun (WGS) entry which is preliminary data.</text>
</comment>
<reference evidence="1" key="1">
    <citation type="submission" date="2021-01" db="EMBL/GenBank/DDBJ databases">
        <title>Genome sequence of strain Noviherbaspirillum sp. DKR-6.</title>
        <authorList>
            <person name="Chaudhary D.K."/>
        </authorList>
    </citation>
    <scope>NUCLEOTIDE SEQUENCE</scope>
    <source>
        <strain evidence="1">DKR-6</strain>
    </source>
</reference>